<dbReference type="EMBL" id="WWHY01000001">
    <property type="protein sequence ID" value="MYR34949.1"/>
    <property type="molecule type" value="Genomic_DNA"/>
</dbReference>
<dbReference type="GO" id="GO:0003677">
    <property type="term" value="F:DNA binding"/>
    <property type="evidence" value="ECO:0007669"/>
    <property type="project" value="InterPro"/>
</dbReference>
<dbReference type="InterPro" id="IPR051797">
    <property type="entry name" value="TrmB-like"/>
</dbReference>
<dbReference type="Pfam" id="PF00196">
    <property type="entry name" value="GerE"/>
    <property type="match status" value="1"/>
</dbReference>
<dbReference type="SMART" id="SM00421">
    <property type="entry name" value="HTH_LUXR"/>
    <property type="match status" value="1"/>
</dbReference>
<dbReference type="InterPro" id="IPR036388">
    <property type="entry name" value="WH-like_DNA-bd_sf"/>
</dbReference>
<accession>A0A7K2IYB7</accession>
<dbReference type="PANTHER" id="PTHR34293">
    <property type="entry name" value="HTH-TYPE TRANSCRIPTIONAL REGULATOR TRMBL2"/>
    <property type="match status" value="1"/>
</dbReference>
<comment type="caution">
    <text evidence="2">The sequence shown here is derived from an EMBL/GenBank/DDBJ whole genome shotgun (WGS) entry which is preliminary data.</text>
</comment>
<organism evidence="2 3">
    <name type="scientific">Nocardiopsis alba</name>
    <dbReference type="NCBI Taxonomy" id="53437"/>
    <lineage>
        <taxon>Bacteria</taxon>
        <taxon>Bacillati</taxon>
        <taxon>Actinomycetota</taxon>
        <taxon>Actinomycetes</taxon>
        <taxon>Streptosporangiales</taxon>
        <taxon>Nocardiopsidaceae</taxon>
        <taxon>Nocardiopsis</taxon>
    </lineage>
</organism>
<protein>
    <submittedName>
        <fullName evidence="2">LuxR family transcriptional regulator</fullName>
    </submittedName>
</protein>
<proteinExistence type="predicted"/>
<dbReference type="InterPro" id="IPR016032">
    <property type="entry name" value="Sig_transdc_resp-reg_C-effctor"/>
</dbReference>
<dbReference type="GO" id="GO:0006355">
    <property type="term" value="P:regulation of DNA-templated transcription"/>
    <property type="evidence" value="ECO:0007669"/>
    <property type="project" value="InterPro"/>
</dbReference>
<dbReference type="InterPro" id="IPR000792">
    <property type="entry name" value="Tscrpt_reg_LuxR_C"/>
</dbReference>
<dbReference type="PANTHER" id="PTHR34293:SF1">
    <property type="entry name" value="HTH-TYPE TRANSCRIPTIONAL REGULATOR TRMBL2"/>
    <property type="match status" value="1"/>
</dbReference>
<dbReference type="Proteomes" id="UP000467124">
    <property type="component" value="Unassembled WGS sequence"/>
</dbReference>
<gene>
    <name evidence="2" type="ORF">GTW20_22490</name>
</gene>
<evidence type="ECO:0000313" key="3">
    <source>
        <dbReference type="Proteomes" id="UP000467124"/>
    </source>
</evidence>
<feature type="domain" description="HTH luxR-type" evidence="1">
    <location>
        <begin position="261"/>
        <end position="326"/>
    </location>
</feature>
<dbReference type="PRINTS" id="PR00038">
    <property type="entry name" value="HTHLUXR"/>
</dbReference>
<sequence>MFGSIGIGQDAVSVYRAMFAEPHAGVSDLGRILDWPTERVRSALDELARLSLIRRSWEQSEKLVLVRPEFGLQTLLWQQEAELLERQRELATARTAITQLISEFEESPGTRAVMDIEQLHGIDAIRLRIEELVHDCRHSLWTFADGGAQTQDNLEASLPLDRLLLERGVELRDVYLDSVMNDPKTVQYISRLTELGARIRTVPTLPTRMVLFDRAIALIPTDPDDTSASALVLRGSGAVTALMALYEYVWEEARPLGSSVTPRDPHGLSTQEQAVVNLLAEGNTDETIARKLGVSVRTARRITADLSRRLGARSRFQAGVLATALGWIDTRSLGGVTEGRKVR</sequence>
<dbReference type="SUPFAM" id="SSF46894">
    <property type="entry name" value="C-terminal effector domain of the bipartite response regulators"/>
    <property type="match status" value="1"/>
</dbReference>
<evidence type="ECO:0000259" key="1">
    <source>
        <dbReference type="PROSITE" id="PS50043"/>
    </source>
</evidence>
<evidence type="ECO:0000313" key="2">
    <source>
        <dbReference type="EMBL" id="MYR34949.1"/>
    </source>
</evidence>
<dbReference type="PROSITE" id="PS50043">
    <property type="entry name" value="HTH_LUXR_2"/>
    <property type="match status" value="1"/>
</dbReference>
<dbReference type="Gene3D" id="1.10.10.10">
    <property type="entry name" value="Winged helix-like DNA-binding domain superfamily/Winged helix DNA-binding domain"/>
    <property type="match status" value="1"/>
</dbReference>
<reference evidence="2 3" key="1">
    <citation type="journal article" date="2019" name="Nat. Commun.">
        <title>The antimicrobial potential of Streptomyces from insect microbiomes.</title>
        <authorList>
            <person name="Chevrette M.G."/>
            <person name="Carlson C.M."/>
            <person name="Ortega H.E."/>
            <person name="Thomas C."/>
            <person name="Ananiev G.E."/>
            <person name="Barns K.J."/>
            <person name="Book A.J."/>
            <person name="Cagnazzo J."/>
            <person name="Carlos C."/>
            <person name="Flanigan W."/>
            <person name="Grubbs K.J."/>
            <person name="Horn H.A."/>
            <person name="Hoffmann F.M."/>
            <person name="Klassen J.L."/>
            <person name="Knack J.J."/>
            <person name="Lewin G.R."/>
            <person name="McDonald B.R."/>
            <person name="Muller L."/>
            <person name="Melo W.G.P."/>
            <person name="Pinto-Tomas A.A."/>
            <person name="Schmitz A."/>
            <person name="Wendt-Pienkowski E."/>
            <person name="Wildman S."/>
            <person name="Zhao M."/>
            <person name="Zhang F."/>
            <person name="Bugni T.S."/>
            <person name="Andes D.R."/>
            <person name="Pupo M.T."/>
            <person name="Currie C.R."/>
        </authorList>
    </citation>
    <scope>NUCLEOTIDE SEQUENCE [LARGE SCALE GENOMIC DNA]</scope>
    <source>
        <strain evidence="2 3">SID5840</strain>
    </source>
</reference>
<dbReference type="AlphaFoldDB" id="A0A7K2IYB7"/>
<name>A0A7K2IYB7_9ACTN</name>